<proteinExistence type="predicted"/>
<dbReference type="Pfam" id="PF20231">
    <property type="entry name" value="DUF6589"/>
    <property type="match status" value="1"/>
</dbReference>
<gene>
    <name evidence="3" type="ORF">PCANC_09298</name>
</gene>
<name>A0A2N5T5N2_9BASI</name>
<feature type="compositionally biased region" description="Polar residues" evidence="1">
    <location>
        <begin position="160"/>
        <end position="170"/>
    </location>
</feature>
<feature type="region of interest" description="Disordered" evidence="1">
    <location>
        <begin position="149"/>
        <end position="205"/>
    </location>
</feature>
<dbReference type="STRING" id="200324.A0A2N5T5N2"/>
<accession>A0A2N5T5N2</accession>
<feature type="compositionally biased region" description="Basic and acidic residues" evidence="1">
    <location>
        <begin position="174"/>
        <end position="184"/>
    </location>
</feature>
<protein>
    <recommendedName>
        <fullName evidence="2">DUF6589 domain-containing protein</fullName>
    </recommendedName>
</protein>
<dbReference type="InterPro" id="IPR046496">
    <property type="entry name" value="DUF6589"/>
</dbReference>
<sequence>METEKDPLTKVLPKLSSEKIKEHVNNTYEQFFSPEAKEKAMSHSNPKLSNLMLRLSDFTTTVEGNAAMKSGDIGRVMNVWKRWASLNSCMRMCRQNDICYTSAKIDDYIPQQLEDFYAVGITKMKTLFQQNGNGLNKLRPTPMNFWNFELTTDPPPLPTGINSDVSSAGNTEPHLTDNESKCEESKEESESESESNEEDEANGTS</sequence>
<evidence type="ECO:0000256" key="1">
    <source>
        <dbReference type="SAM" id="MobiDB-lite"/>
    </source>
</evidence>
<organism evidence="3 4">
    <name type="scientific">Puccinia coronata f. sp. avenae</name>
    <dbReference type="NCBI Taxonomy" id="200324"/>
    <lineage>
        <taxon>Eukaryota</taxon>
        <taxon>Fungi</taxon>
        <taxon>Dikarya</taxon>
        <taxon>Basidiomycota</taxon>
        <taxon>Pucciniomycotina</taxon>
        <taxon>Pucciniomycetes</taxon>
        <taxon>Pucciniales</taxon>
        <taxon>Pucciniaceae</taxon>
        <taxon>Puccinia</taxon>
    </lineage>
</organism>
<feature type="compositionally biased region" description="Acidic residues" evidence="1">
    <location>
        <begin position="185"/>
        <end position="205"/>
    </location>
</feature>
<dbReference type="Proteomes" id="UP000235388">
    <property type="component" value="Unassembled WGS sequence"/>
</dbReference>
<dbReference type="OrthoDB" id="2517081at2759"/>
<dbReference type="AlphaFoldDB" id="A0A2N5T5N2"/>
<feature type="domain" description="DUF6589" evidence="2">
    <location>
        <begin position="12"/>
        <end position="84"/>
    </location>
</feature>
<evidence type="ECO:0000313" key="4">
    <source>
        <dbReference type="Proteomes" id="UP000235388"/>
    </source>
</evidence>
<keyword evidence="4" id="KW-1185">Reference proteome</keyword>
<comment type="caution">
    <text evidence="3">The sequence shown here is derived from an EMBL/GenBank/DDBJ whole genome shotgun (WGS) entry which is preliminary data.</text>
</comment>
<evidence type="ECO:0000313" key="3">
    <source>
        <dbReference type="EMBL" id="PLW20785.1"/>
    </source>
</evidence>
<evidence type="ECO:0000259" key="2">
    <source>
        <dbReference type="Pfam" id="PF20231"/>
    </source>
</evidence>
<dbReference type="EMBL" id="PGCJ01000792">
    <property type="protein sequence ID" value="PLW20785.1"/>
    <property type="molecule type" value="Genomic_DNA"/>
</dbReference>
<reference evidence="3 4" key="1">
    <citation type="submission" date="2017-11" db="EMBL/GenBank/DDBJ databases">
        <title>De novo assembly and phasing of dikaryotic genomes from two isolates of Puccinia coronata f. sp. avenae, the causal agent of oat crown rust.</title>
        <authorList>
            <person name="Miller M.E."/>
            <person name="Zhang Y."/>
            <person name="Omidvar V."/>
            <person name="Sperschneider J."/>
            <person name="Schwessinger B."/>
            <person name="Raley C."/>
            <person name="Palmer J.M."/>
            <person name="Garnica D."/>
            <person name="Upadhyaya N."/>
            <person name="Rathjen J."/>
            <person name="Taylor J.M."/>
            <person name="Park R.F."/>
            <person name="Dodds P.N."/>
            <person name="Hirsch C.D."/>
            <person name="Kianian S.F."/>
            <person name="Figueroa M."/>
        </authorList>
    </citation>
    <scope>NUCLEOTIDE SEQUENCE [LARGE SCALE GENOMIC DNA]</scope>
    <source>
        <strain evidence="3">12NC29</strain>
    </source>
</reference>